<sequence length="139" mass="15693">METIIELAKLLFPLVTLLVGSVLTYVFAVKAKRDEAALKHREEQYSKLLVKLQGFVGATANAKTKREFFEEQYKGWLYCSDEVVEAINHMVQLVIDNHGKAPDPETGRQAIGNIVVAMRKDLKGTKLTYKSFRYTDVVG</sequence>
<organism evidence="1 2">
    <name type="scientific">Shewanella mangrovisoli</name>
    <dbReference type="NCBI Taxonomy" id="2864211"/>
    <lineage>
        <taxon>Bacteria</taxon>
        <taxon>Pseudomonadati</taxon>
        <taxon>Pseudomonadota</taxon>
        <taxon>Gammaproteobacteria</taxon>
        <taxon>Alteromonadales</taxon>
        <taxon>Shewanellaceae</taxon>
        <taxon>Shewanella</taxon>
    </lineage>
</organism>
<reference evidence="1 2" key="1">
    <citation type="submission" date="2024-09" db="EMBL/GenBank/DDBJ databases">
        <authorList>
            <person name="Zhang Y."/>
        </authorList>
    </citation>
    <scope>NUCLEOTIDE SEQUENCE [LARGE SCALE GENOMIC DNA]</scope>
    <source>
        <strain evidence="1 2">ZJ318</strain>
    </source>
</reference>
<proteinExistence type="predicted"/>
<accession>A0ABV4VDY4</accession>
<dbReference type="EMBL" id="JBHFGU010000001">
    <property type="protein sequence ID" value="MFB2618512.1"/>
    <property type="molecule type" value="Genomic_DNA"/>
</dbReference>
<protein>
    <submittedName>
        <fullName evidence="1">Uncharacterized protein</fullName>
    </submittedName>
</protein>
<evidence type="ECO:0000313" key="1">
    <source>
        <dbReference type="EMBL" id="MFB2618512.1"/>
    </source>
</evidence>
<dbReference type="Proteomes" id="UP001576708">
    <property type="component" value="Unassembled WGS sequence"/>
</dbReference>
<keyword evidence="2" id="KW-1185">Reference proteome</keyword>
<evidence type="ECO:0000313" key="2">
    <source>
        <dbReference type="Proteomes" id="UP001576708"/>
    </source>
</evidence>
<comment type="caution">
    <text evidence="1">The sequence shown here is derived from an EMBL/GenBank/DDBJ whole genome shotgun (WGS) entry which is preliminary data.</text>
</comment>
<gene>
    <name evidence="1" type="ORF">ACE02W_01630</name>
</gene>
<dbReference type="RefSeq" id="WP_342200574.1">
    <property type="nucleotide sequence ID" value="NZ_JBCATE010000001.1"/>
</dbReference>
<name>A0ABV4VDY4_9GAMM</name>